<gene>
    <name evidence="1" type="ORF">EHE22_05830</name>
</gene>
<evidence type="ECO:0000313" key="1">
    <source>
        <dbReference type="EMBL" id="NNV19947.1"/>
    </source>
</evidence>
<accession>A0A7Y3WW63</accession>
<name>A0A7Y3WW63_9HYPH</name>
<protein>
    <submittedName>
        <fullName evidence="1">DUF4238 domain-containing protein</fullName>
    </submittedName>
</protein>
<dbReference type="Pfam" id="PF14022">
    <property type="entry name" value="DUF4238"/>
    <property type="match status" value="1"/>
</dbReference>
<comment type="caution">
    <text evidence="1">The sequence shown here is derived from an EMBL/GenBank/DDBJ whole genome shotgun (WGS) entry which is preliminary data.</text>
</comment>
<sequence length="301" mass="34452">MFFQELYVSGYKRIKTHHYIPKALLKHFTVNNDEKSIWYSDKSIDTGNFRKPELRNINSVFRVKNLYTVIVNGKPSDIVERNHYGSIDNYLGVVLPLIIDALNKGDIPDLSSESLNDMRRTVIEMFKRTPHFGSEQTPEQVGRRAISEILNENIKTLTDQEVMVLKNNLEDKRYLIEIGRSIITNAKIKKMPLVEGALDKYSIRWVETESKHSFILSSICCYRIGNGGPNGLGNANTEVWMPISPRYCMVMLQDPFGMIPLRVSIDQKKTREVNEFAAMYSGSVASHSKSLIESLTRQKAK</sequence>
<dbReference type="Proteomes" id="UP000526233">
    <property type="component" value="Unassembled WGS sequence"/>
</dbReference>
<proteinExistence type="predicted"/>
<dbReference type="EMBL" id="PKQI01000001">
    <property type="protein sequence ID" value="NNV19947.1"/>
    <property type="molecule type" value="Genomic_DNA"/>
</dbReference>
<dbReference type="AlphaFoldDB" id="A0A7Y3WW63"/>
<dbReference type="InterPro" id="IPR025332">
    <property type="entry name" value="DUF4238"/>
</dbReference>
<reference evidence="1 2" key="1">
    <citation type="submission" date="2018-11" db="EMBL/GenBank/DDBJ databases">
        <title>Genome sequencing and analysis.</title>
        <authorList>
            <person name="Huang Y.-T."/>
        </authorList>
    </citation>
    <scope>NUCLEOTIDE SEQUENCE [LARGE SCALE GENOMIC DNA]</scope>
    <source>
        <strain evidence="1 2">SHIN</strain>
    </source>
</reference>
<evidence type="ECO:0000313" key="2">
    <source>
        <dbReference type="Proteomes" id="UP000526233"/>
    </source>
</evidence>
<organism evidence="1 2">
    <name type="scientific">Brucella pseudogrignonensis</name>
    <dbReference type="NCBI Taxonomy" id="419475"/>
    <lineage>
        <taxon>Bacteria</taxon>
        <taxon>Pseudomonadati</taxon>
        <taxon>Pseudomonadota</taxon>
        <taxon>Alphaproteobacteria</taxon>
        <taxon>Hyphomicrobiales</taxon>
        <taxon>Brucellaceae</taxon>
        <taxon>Brucella/Ochrobactrum group</taxon>
        <taxon>Brucella</taxon>
    </lineage>
</organism>